<accession>A0A7J7MJX0</accession>
<organism evidence="1 2">
    <name type="scientific">Kingdonia uniflora</name>
    <dbReference type="NCBI Taxonomy" id="39325"/>
    <lineage>
        <taxon>Eukaryota</taxon>
        <taxon>Viridiplantae</taxon>
        <taxon>Streptophyta</taxon>
        <taxon>Embryophyta</taxon>
        <taxon>Tracheophyta</taxon>
        <taxon>Spermatophyta</taxon>
        <taxon>Magnoliopsida</taxon>
        <taxon>Ranunculales</taxon>
        <taxon>Circaeasteraceae</taxon>
        <taxon>Kingdonia</taxon>
    </lineage>
</organism>
<reference evidence="1 2" key="1">
    <citation type="journal article" date="2020" name="IScience">
        <title>Genome Sequencing of the Endangered Kingdonia uniflora (Circaeasteraceae, Ranunculales) Reveals Potential Mechanisms of Evolutionary Specialization.</title>
        <authorList>
            <person name="Sun Y."/>
            <person name="Deng T."/>
            <person name="Zhang A."/>
            <person name="Moore M.J."/>
            <person name="Landis J.B."/>
            <person name="Lin N."/>
            <person name="Zhang H."/>
            <person name="Zhang X."/>
            <person name="Huang J."/>
            <person name="Zhang X."/>
            <person name="Sun H."/>
            <person name="Wang H."/>
        </authorList>
    </citation>
    <scope>NUCLEOTIDE SEQUENCE [LARGE SCALE GENOMIC DNA]</scope>
    <source>
        <strain evidence="1">TB1705</strain>
        <tissue evidence="1">Leaf</tissue>
    </source>
</reference>
<evidence type="ECO:0000313" key="1">
    <source>
        <dbReference type="EMBL" id="KAF6155171.1"/>
    </source>
</evidence>
<dbReference type="AlphaFoldDB" id="A0A7J7MJX0"/>
<keyword evidence="2" id="KW-1185">Reference proteome</keyword>
<dbReference type="EMBL" id="JACGCM010001428">
    <property type="protein sequence ID" value="KAF6155171.1"/>
    <property type="molecule type" value="Genomic_DNA"/>
</dbReference>
<evidence type="ECO:0000313" key="2">
    <source>
        <dbReference type="Proteomes" id="UP000541444"/>
    </source>
</evidence>
<comment type="caution">
    <text evidence="1">The sequence shown here is derived from an EMBL/GenBank/DDBJ whole genome shotgun (WGS) entry which is preliminary data.</text>
</comment>
<name>A0A7J7MJX0_9MAGN</name>
<sequence length="88" mass="9981">MDVEVTRSFEVRLIGTIGWEDSCYNLKGEVYTRTSEPRAMAMRTSEPRGGSGKTLLGTAVAKSFEEHEEILAHMYDVYYFSLVPLRSL</sequence>
<gene>
    <name evidence="1" type="ORF">GIB67_019697</name>
</gene>
<protein>
    <submittedName>
        <fullName evidence="1">Uncharacterized protein</fullName>
    </submittedName>
</protein>
<dbReference type="Proteomes" id="UP000541444">
    <property type="component" value="Unassembled WGS sequence"/>
</dbReference>
<proteinExistence type="predicted"/>